<keyword evidence="1" id="KW-1133">Transmembrane helix</keyword>
<reference evidence="2 3" key="1">
    <citation type="journal article" date="2015" name="Genome Announc.">
        <title>Expanding the biotechnology potential of lactobacilli through comparative genomics of 213 strains and associated genera.</title>
        <authorList>
            <person name="Sun Z."/>
            <person name="Harris H.M."/>
            <person name="McCann A."/>
            <person name="Guo C."/>
            <person name="Argimon S."/>
            <person name="Zhang W."/>
            <person name="Yang X."/>
            <person name="Jeffery I.B."/>
            <person name="Cooney J.C."/>
            <person name="Kagawa T.F."/>
            <person name="Liu W."/>
            <person name="Song Y."/>
            <person name="Salvetti E."/>
            <person name="Wrobel A."/>
            <person name="Rasinkangas P."/>
            <person name="Parkhill J."/>
            <person name="Rea M.C."/>
            <person name="O'Sullivan O."/>
            <person name="Ritari J."/>
            <person name="Douillard F.P."/>
            <person name="Paul Ross R."/>
            <person name="Yang R."/>
            <person name="Briner A.E."/>
            <person name="Felis G.E."/>
            <person name="de Vos W.M."/>
            <person name="Barrangou R."/>
            <person name="Klaenhammer T.R."/>
            <person name="Caufield P.W."/>
            <person name="Cui Y."/>
            <person name="Zhang H."/>
            <person name="O'Toole P.W."/>
        </authorList>
    </citation>
    <scope>NUCLEOTIDE SEQUENCE [LARGE SCALE GENOMIC DNA]</scope>
    <source>
        <strain evidence="2 3">DSM 15354</strain>
    </source>
</reference>
<organism evidence="2 3">
    <name type="scientific">Lactobacillus psittaci DSM 15354</name>
    <dbReference type="NCBI Taxonomy" id="1122152"/>
    <lineage>
        <taxon>Bacteria</taxon>
        <taxon>Bacillati</taxon>
        <taxon>Bacillota</taxon>
        <taxon>Bacilli</taxon>
        <taxon>Lactobacillales</taxon>
        <taxon>Lactobacillaceae</taxon>
        <taxon>Lactobacillus</taxon>
    </lineage>
</organism>
<comment type="caution">
    <text evidence="2">The sequence shown here is derived from an EMBL/GenBank/DDBJ whole genome shotgun (WGS) entry which is preliminary data.</text>
</comment>
<keyword evidence="1" id="KW-0812">Transmembrane</keyword>
<evidence type="ECO:0000256" key="1">
    <source>
        <dbReference type="SAM" id="Phobius"/>
    </source>
</evidence>
<evidence type="ECO:0000313" key="2">
    <source>
        <dbReference type="EMBL" id="KRL63524.1"/>
    </source>
</evidence>
<accession>A0A0R1S7L6</accession>
<dbReference type="PATRIC" id="fig|1122152.4.peg.781"/>
<dbReference type="EMBL" id="AZFB01000003">
    <property type="protein sequence ID" value="KRL63524.1"/>
    <property type="molecule type" value="Genomic_DNA"/>
</dbReference>
<name>A0A0R1S7L6_9LACO</name>
<gene>
    <name evidence="2" type="ORF">FC23_GL000767</name>
</gene>
<sequence length="51" mass="6210">MFDLITWIYKIYKLSNKNKGESMELVRYLISLFIATILVNGYFYIKDKRKK</sequence>
<protein>
    <submittedName>
        <fullName evidence="2">Uncharacterized protein</fullName>
    </submittedName>
</protein>
<keyword evidence="3" id="KW-1185">Reference proteome</keyword>
<proteinExistence type="predicted"/>
<evidence type="ECO:0000313" key="3">
    <source>
        <dbReference type="Proteomes" id="UP000051931"/>
    </source>
</evidence>
<feature type="transmembrane region" description="Helical" evidence="1">
    <location>
        <begin position="25"/>
        <end position="45"/>
    </location>
</feature>
<dbReference type="Proteomes" id="UP000051931">
    <property type="component" value="Unassembled WGS sequence"/>
</dbReference>
<keyword evidence="1" id="KW-0472">Membrane</keyword>
<dbReference type="AlphaFoldDB" id="A0A0R1S7L6"/>